<reference evidence="2 3" key="1">
    <citation type="submission" date="2013-04" db="EMBL/GenBank/DDBJ databases">
        <title>The Genome Sequence of Bacteroides uniformis dnLKV2.</title>
        <authorList>
            <consortium name="The Broad Institute Genomics Platform"/>
            <consortium name="The Broad Institute Genome Sequencing Center for Infectious Disease"/>
            <person name="Earl A."/>
            <person name="Xavier R."/>
            <person name="Kuhn K."/>
            <person name="Stappenbeck T."/>
            <person name="Walker B."/>
            <person name="Young S."/>
            <person name="Zeng Q."/>
            <person name="Gargeya S."/>
            <person name="Fitzgerald M."/>
            <person name="Haas B."/>
            <person name="Abouelleil A."/>
            <person name="Allen A.W."/>
            <person name="Alvarado L."/>
            <person name="Arachchi H.M."/>
            <person name="Berlin A.M."/>
            <person name="Chapman S.B."/>
            <person name="Gainer-Dewar J."/>
            <person name="Goldberg J."/>
            <person name="Griggs A."/>
            <person name="Gujja S."/>
            <person name="Hansen M."/>
            <person name="Howarth C."/>
            <person name="Imamovic A."/>
            <person name="Ireland A."/>
            <person name="Larimer J."/>
            <person name="McCowan C."/>
            <person name="Murphy C."/>
            <person name="Pearson M."/>
            <person name="Poon T.W."/>
            <person name="Priest M."/>
            <person name="Roberts A."/>
            <person name="Saif S."/>
            <person name="Shea T."/>
            <person name="Sisk P."/>
            <person name="Sykes S."/>
            <person name="Wortman J."/>
            <person name="Nusbaum C."/>
            <person name="Birren B."/>
        </authorList>
    </citation>
    <scope>NUCLEOTIDE SEQUENCE [LARGE SCALE GENOMIC DNA]</scope>
    <source>
        <strain evidence="3">dnLKV2</strain>
    </source>
</reference>
<name>R9HR47_BACUN</name>
<dbReference type="Proteomes" id="UP000014212">
    <property type="component" value="Unassembled WGS sequence"/>
</dbReference>
<dbReference type="PATRIC" id="fig|1235787.3.peg.3437"/>
<dbReference type="Pfam" id="PF08885">
    <property type="entry name" value="GSCFA"/>
    <property type="match status" value="1"/>
</dbReference>
<organism evidence="2 3">
    <name type="scientific">Bacteroides uniformis dnLKV2</name>
    <dbReference type="NCBI Taxonomy" id="1235787"/>
    <lineage>
        <taxon>Bacteria</taxon>
        <taxon>Pseudomonadati</taxon>
        <taxon>Bacteroidota</taxon>
        <taxon>Bacteroidia</taxon>
        <taxon>Bacteroidales</taxon>
        <taxon>Bacteroidaceae</taxon>
        <taxon>Bacteroides</taxon>
    </lineage>
</organism>
<gene>
    <name evidence="2" type="ORF">C801_03381</name>
</gene>
<accession>R9HR47</accession>
<evidence type="ECO:0000259" key="1">
    <source>
        <dbReference type="Pfam" id="PF08885"/>
    </source>
</evidence>
<dbReference type="SUPFAM" id="SSF52266">
    <property type="entry name" value="SGNH hydrolase"/>
    <property type="match status" value="1"/>
</dbReference>
<feature type="domain" description="GSCFA" evidence="1">
    <location>
        <begin position="66"/>
        <end position="302"/>
    </location>
</feature>
<dbReference type="AlphaFoldDB" id="R9HR47"/>
<sequence>MKGYITCLFMFRPLYIEIYYLCGVASSWYIIFFRESEWFIYSELMNLYTPVEVVSSMPLLSQENNLLLMGSCFASEMGQRLADAKFRCDVNPYGVLYNPFSISAALREIIAGRCYNENDIFLFHELWHSAMHHGSFSSVSAEETLAGINGRLKSAHERLDRLDCLLLTFGSAWVYENEKTGTVVANCHKQPESCFTRRMLSVCEIVSDYTSLLSGLLARIPRLKVLFTVSPIRHVRDGMHANQLSKATLLLAVNQLQATFPEHVFYFPAYELLLDELRDYRFYAEDMVHPSETAIRYVWERFTRSCISADALRIMEESENIRKMLSHKPFYPASEEYKRFLGQIVLKIDQLNGKYPYLDFQKEREICRIRLKA</sequence>
<dbReference type="EMBL" id="ASSO01000011">
    <property type="protein sequence ID" value="EOS06513.1"/>
    <property type="molecule type" value="Genomic_DNA"/>
</dbReference>
<dbReference type="HOGENOM" id="CLU_075057_0_0_10"/>
<evidence type="ECO:0000313" key="2">
    <source>
        <dbReference type="EMBL" id="EOS06513.1"/>
    </source>
</evidence>
<proteinExistence type="predicted"/>
<evidence type="ECO:0000313" key="3">
    <source>
        <dbReference type="Proteomes" id="UP000014212"/>
    </source>
</evidence>
<dbReference type="InterPro" id="IPR014982">
    <property type="entry name" value="GSCFA"/>
</dbReference>
<comment type="caution">
    <text evidence="2">The sequence shown here is derived from an EMBL/GenBank/DDBJ whole genome shotgun (WGS) entry which is preliminary data.</text>
</comment>
<protein>
    <recommendedName>
        <fullName evidence="1">GSCFA domain-containing protein</fullName>
    </recommendedName>
</protein>